<evidence type="ECO:0000256" key="2">
    <source>
        <dbReference type="ARBA" id="ARBA00022705"/>
    </source>
</evidence>
<dbReference type="GO" id="GO:0007064">
    <property type="term" value="P:mitotic sister chromatid cohesion"/>
    <property type="evidence" value="ECO:0007669"/>
    <property type="project" value="InterPro"/>
</dbReference>
<gene>
    <name evidence="7" type="primary">CHTF8</name>
    <name evidence="7" type="ORF">LPJ61_001958</name>
</gene>
<dbReference type="GO" id="GO:0031390">
    <property type="term" value="C:Ctf18 RFC-like complex"/>
    <property type="evidence" value="ECO:0007669"/>
    <property type="project" value="InterPro"/>
</dbReference>
<evidence type="ECO:0000256" key="6">
    <source>
        <dbReference type="ARBA" id="ARBA00038447"/>
    </source>
</evidence>
<keyword evidence="4" id="KW-0539">Nucleus</keyword>
<dbReference type="GO" id="GO:0006260">
    <property type="term" value="P:DNA replication"/>
    <property type="evidence" value="ECO:0007669"/>
    <property type="project" value="UniProtKB-KW"/>
</dbReference>
<keyword evidence="2" id="KW-0235">DNA replication</keyword>
<evidence type="ECO:0000256" key="5">
    <source>
        <dbReference type="ARBA" id="ARBA00023306"/>
    </source>
</evidence>
<accession>A0A9W7YDC5</accession>
<dbReference type="EMBL" id="JANBOI010000209">
    <property type="protein sequence ID" value="KAJ1732616.1"/>
    <property type="molecule type" value="Genomic_DNA"/>
</dbReference>
<dbReference type="PANTHER" id="PTHR28605">
    <property type="entry name" value="CTF8, CHROMOSOME TRANSMISSION FIDELITY FACTOR 8 HOMOLOG (S. CEREVISIAE)"/>
    <property type="match status" value="1"/>
</dbReference>
<dbReference type="GO" id="GO:0003677">
    <property type="term" value="F:DNA binding"/>
    <property type="evidence" value="ECO:0007669"/>
    <property type="project" value="UniProtKB-KW"/>
</dbReference>
<evidence type="ECO:0000313" key="8">
    <source>
        <dbReference type="Proteomes" id="UP001143981"/>
    </source>
</evidence>
<keyword evidence="8" id="KW-1185">Reference proteome</keyword>
<dbReference type="OrthoDB" id="121932at2759"/>
<organism evidence="7 8">
    <name type="scientific">Coemansia biformis</name>
    <dbReference type="NCBI Taxonomy" id="1286918"/>
    <lineage>
        <taxon>Eukaryota</taxon>
        <taxon>Fungi</taxon>
        <taxon>Fungi incertae sedis</taxon>
        <taxon>Zoopagomycota</taxon>
        <taxon>Kickxellomycotina</taxon>
        <taxon>Kickxellomycetes</taxon>
        <taxon>Kickxellales</taxon>
        <taxon>Kickxellaceae</taxon>
        <taxon>Coemansia</taxon>
    </lineage>
</organism>
<sequence>MSQIRIVYSKDGLREFRLLEAQGSLETDSDGGLCGQQELAEIERQGDKAVMQIGVHRVHGSVVKLKKPLAVLRRRPDSSSAGGDRDCDVQYDIEAVITEKMLFKARPDVVL</sequence>
<protein>
    <submittedName>
        <fullName evidence="7">Chromosome transmission fidelity protein 8</fullName>
    </submittedName>
</protein>
<dbReference type="PANTHER" id="PTHR28605:SF1">
    <property type="entry name" value="CHROMOSOME TRANSMISSION FIDELITY FACTOR 8"/>
    <property type="match status" value="1"/>
</dbReference>
<dbReference type="AlphaFoldDB" id="A0A9W7YDC5"/>
<proteinExistence type="inferred from homology"/>
<dbReference type="InterPro" id="IPR018607">
    <property type="entry name" value="Ctf8"/>
</dbReference>
<comment type="subcellular location">
    <subcellularLocation>
        <location evidence="1">Nucleus</location>
    </subcellularLocation>
</comment>
<evidence type="ECO:0000313" key="7">
    <source>
        <dbReference type="EMBL" id="KAJ1732616.1"/>
    </source>
</evidence>
<evidence type="ECO:0000256" key="4">
    <source>
        <dbReference type="ARBA" id="ARBA00023242"/>
    </source>
</evidence>
<name>A0A9W7YDC5_9FUNG</name>
<evidence type="ECO:0000256" key="3">
    <source>
        <dbReference type="ARBA" id="ARBA00023125"/>
    </source>
</evidence>
<keyword evidence="5" id="KW-0131">Cell cycle</keyword>
<keyword evidence="3" id="KW-0238">DNA-binding</keyword>
<dbReference type="Proteomes" id="UP001143981">
    <property type="component" value="Unassembled WGS sequence"/>
</dbReference>
<comment type="caution">
    <text evidence="7">The sequence shown here is derived from an EMBL/GenBank/DDBJ whole genome shotgun (WGS) entry which is preliminary data.</text>
</comment>
<reference evidence="7" key="1">
    <citation type="submission" date="2022-07" db="EMBL/GenBank/DDBJ databases">
        <title>Phylogenomic reconstructions and comparative analyses of Kickxellomycotina fungi.</title>
        <authorList>
            <person name="Reynolds N.K."/>
            <person name="Stajich J.E."/>
            <person name="Barry K."/>
            <person name="Grigoriev I.V."/>
            <person name="Crous P."/>
            <person name="Smith M.E."/>
        </authorList>
    </citation>
    <scope>NUCLEOTIDE SEQUENCE</scope>
    <source>
        <strain evidence="7">BCRC 34381</strain>
    </source>
</reference>
<evidence type="ECO:0000256" key="1">
    <source>
        <dbReference type="ARBA" id="ARBA00004123"/>
    </source>
</evidence>
<comment type="similarity">
    <text evidence="6">Belongs to the CTF8 family.</text>
</comment>
<dbReference type="Pfam" id="PF09696">
    <property type="entry name" value="Ctf8"/>
    <property type="match status" value="1"/>
</dbReference>